<keyword evidence="3" id="KW-1185">Reference proteome</keyword>
<evidence type="ECO:0000313" key="3">
    <source>
        <dbReference type="Proteomes" id="UP001161247"/>
    </source>
</evidence>
<evidence type="ECO:0000313" key="2">
    <source>
        <dbReference type="EMBL" id="CAI9102377.1"/>
    </source>
</evidence>
<gene>
    <name evidence="2" type="ORF">OLC1_LOCUS11731</name>
</gene>
<sequence>MLRWCGVGDQENVELMLLLCVRRQGSRVLLAFSAMKKQRWCVDVIENRKKLVLRRVFCSGSEGGKGGGGGSSVVVGGEEAEKMVMMVESKVDGTETAKNRKLANLQQPELNRETAAAAGLKKRMERAGSDFGATENPKEWSGGWKSKSWSHRPGVILGVGAFRGSAGEEQGNLEKQDETNSRTAERKE</sequence>
<feature type="region of interest" description="Disordered" evidence="1">
    <location>
        <begin position="160"/>
        <end position="188"/>
    </location>
</feature>
<dbReference type="EMBL" id="OX459121">
    <property type="protein sequence ID" value="CAI9102377.1"/>
    <property type="molecule type" value="Genomic_DNA"/>
</dbReference>
<feature type="compositionally biased region" description="Basic and acidic residues" evidence="1">
    <location>
        <begin position="172"/>
        <end position="188"/>
    </location>
</feature>
<protein>
    <submittedName>
        <fullName evidence="2">OLC1v1000639C1</fullName>
    </submittedName>
</protein>
<evidence type="ECO:0000256" key="1">
    <source>
        <dbReference type="SAM" id="MobiDB-lite"/>
    </source>
</evidence>
<organism evidence="2 3">
    <name type="scientific">Oldenlandia corymbosa var. corymbosa</name>
    <dbReference type="NCBI Taxonomy" id="529605"/>
    <lineage>
        <taxon>Eukaryota</taxon>
        <taxon>Viridiplantae</taxon>
        <taxon>Streptophyta</taxon>
        <taxon>Embryophyta</taxon>
        <taxon>Tracheophyta</taxon>
        <taxon>Spermatophyta</taxon>
        <taxon>Magnoliopsida</taxon>
        <taxon>eudicotyledons</taxon>
        <taxon>Gunneridae</taxon>
        <taxon>Pentapetalae</taxon>
        <taxon>asterids</taxon>
        <taxon>lamiids</taxon>
        <taxon>Gentianales</taxon>
        <taxon>Rubiaceae</taxon>
        <taxon>Rubioideae</taxon>
        <taxon>Spermacoceae</taxon>
        <taxon>Hedyotis-Oldenlandia complex</taxon>
        <taxon>Oldenlandia</taxon>
    </lineage>
</organism>
<dbReference type="Proteomes" id="UP001161247">
    <property type="component" value="Chromosome 4"/>
</dbReference>
<name>A0AAV1D6D1_OLDCO</name>
<accession>A0AAV1D6D1</accession>
<reference evidence="2" key="1">
    <citation type="submission" date="2023-03" db="EMBL/GenBank/DDBJ databases">
        <authorList>
            <person name="Julca I."/>
        </authorList>
    </citation>
    <scope>NUCLEOTIDE SEQUENCE</scope>
</reference>
<dbReference type="AlphaFoldDB" id="A0AAV1D6D1"/>
<proteinExistence type="predicted"/>